<dbReference type="Proteomes" id="UP000799767">
    <property type="component" value="Unassembled WGS sequence"/>
</dbReference>
<evidence type="ECO:0000313" key="3">
    <source>
        <dbReference type="Proteomes" id="UP000799767"/>
    </source>
</evidence>
<name>A0A6A6PH73_9PEZI</name>
<feature type="chain" id="PRO_5025595390" evidence="1">
    <location>
        <begin position="24"/>
        <end position="73"/>
    </location>
</feature>
<keyword evidence="1" id="KW-0732">Signal</keyword>
<protein>
    <submittedName>
        <fullName evidence="2">Uncharacterized protein</fullName>
    </submittedName>
</protein>
<dbReference type="AlphaFoldDB" id="A0A6A6PH73"/>
<evidence type="ECO:0000313" key="2">
    <source>
        <dbReference type="EMBL" id="KAF2479340.1"/>
    </source>
</evidence>
<proteinExistence type="predicted"/>
<dbReference type="EMBL" id="MU001641">
    <property type="protein sequence ID" value="KAF2479340.1"/>
    <property type="molecule type" value="Genomic_DNA"/>
</dbReference>
<gene>
    <name evidence="2" type="ORF">BDY17DRAFT_303697</name>
</gene>
<dbReference type="RefSeq" id="XP_033585910.1">
    <property type="nucleotide sequence ID" value="XM_033734621.1"/>
</dbReference>
<feature type="signal peptide" evidence="1">
    <location>
        <begin position="1"/>
        <end position="23"/>
    </location>
</feature>
<accession>A0A6A6PH73</accession>
<evidence type="ECO:0000256" key="1">
    <source>
        <dbReference type="SAM" id="SignalP"/>
    </source>
</evidence>
<dbReference type="GeneID" id="54475623"/>
<organism evidence="2 3">
    <name type="scientific">Neohortaea acidophila</name>
    <dbReference type="NCBI Taxonomy" id="245834"/>
    <lineage>
        <taxon>Eukaryota</taxon>
        <taxon>Fungi</taxon>
        <taxon>Dikarya</taxon>
        <taxon>Ascomycota</taxon>
        <taxon>Pezizomycotina</taxon>
        <taxon>Dothideomycetes</taxon>
        <taxon>Dothideomycetidae</taxon>
        <taxon>Mycosphaerellales</taxon>
        <taxon>Teratosphaeriaceae</taxon>
        <taxon>Neohortaea</taxon>
    </lineage>
</organism>
<keyword evidence="3" id="KW-1185">Reference proteome</keyword>
<sequence length="73" mass="7993">MDVALNITLGFCAICHFLHFGQAIPHPGMTVVRMARIRRAIQTGVLLEAAELAWCIVDSICLTFSASPPRLAR</sequence>
<reference evidence="2" key="1">
    <citation type="journal article" date="2020" name="Stud. Mycol.">
        <title>101 Dothideomycetes genomes: a test case for predicting lifestyles and emergence of pathogens.</title>
        <authorList>
            <person name="Haridas S."/>
            <person name="Albert R."/>
            <person name="Binder M."/>
            <person name="Bloem J."/>
            <person name="Labutti K."/>
            <person name="Salamov A."/>
            <person name="Andreopoulos B."/>
            <person name="Baker S."/>
            <person name="Barry K."/>
            <person name="Bills G."/>
            <person name="Bluhm B."/>
            <person name="Cannon C."/>
            <person name="Castanera R."/>
            <person name="Culley D."/>
            <person name="Daum C."/>
            <person name="Ezra D."/>
            <person name="Gonzalez J."/>
            <person name="Henrissat B."/>
            <person name="Kuo A."/>
            <person name="Liang C."/>
            <person name="Lipzen A."/>
            <person name="Lutzoni F."/>
            <person name="Magnuson J."/>
            <person name="Mondo S."/>
            <person name="Nolan M."/>
            <person name="Ohm R."/>
            <person name="Pangilinan J."/>
            <person name="Park H.-J."/>
            <person name="Ramirez L."/>
            <person name="Alfaro M."/>
            <person name="Sun H."/>
            <person name="Tritt A."/>
            <person name="Yoshinaga Y."/>
            <person name="Zwiers L.-H."/>
            <person name="Turgeon B."/>
            <person name="Goodwin S."/>
            <person name="Spatafora J."/>
            <person name="Crous P."/>
            <person name="Grigoriev I."/>
        </authorList>
    </citation>
    <scope>NUCLEOTIDE SEQUENCE</scope>
    <source>
        <strain evidence="2">CBS 113389</strain>
    </source>
</reference>